<dbReference type="AlphaFoldDB" id="A0A2U1KN32"/>
<name>A0A2U1KN32_ARTAN</name>
<comment type="caution">
    <text evidence="1">The sequence shown here is derived from an EMBL/GenBank/DDBJ whole genome shotgun (WGS) entry which is preliminary data.</text>
</comment>
<keyword evidence="2" id="KW-1185">Reference proteome</keyword>
<protein>
    <submittedName>
        <fullName evidence="1">Uncharacterized protein</fullName>
    </submittedName>
</protein>
<dbReference type="EMBL" id="PKPP01015961">
    <property type="protein sequence ID" value="PWA38131.1"/>
    <property type="molecule type" value="Genomic_DNA"/>
</dbReference>
<organism evidence="1 2">
    <name type="scientific">Artemisia annua</name>
    <name type="common">Sweet wormwood</name>
    <dbReference type="NCBI Taxonomy" id="35608"/>
    <lineage>
        <taxon>Eukaryota</taxon>
        <taxon>Viridiplantae</taxon>
        <taxon>Streptophyta</taxon>
        <taxon>Embryophyta</taxon>
        <taxon>Tracheophyta</taxon>
        <taxon>Spermatophyta</taxon>
        <taxon>Magnoliopsida</taxon>
        <taxon>eudicotyledons</taxon>
        <taxon>Gunneridae</taxon>
        <taxon>Pentapetalae</taxon>
        <taxon>asterids</taxon>
        <taxon>campanulids</taxon>
        <taxon>Asterales</taxon>
        <taxon>Asteraceae</taxon>
        <taxon>Asteroideae</taxon>
        <taxon>Anthemideae</taxon>
        <taxon>Artemisiinae</taxon>
        <taxon>Artemisia</taxon>
    </lineage>
</organism>
<dbReference type="Proteomes" id="UP000245207">
    <property type="component" value="Unassembled WGS sequence"/>
</dbReference>
<reference evidence="1 2" key="1">
    <citation type="journal article" date="2018" name="Mol. Plant">
        <title>The genome of Artemisia annua provides insight into the evolution of Asteraceae family and artemisinin biosynthesis.</title>
        <authorList>
            <person name="Shen Q."/>
            <person name="Zhang L."/>
            <person name="Liao Z."/>
            <person name="Wang S."/>
            <person name="Yan T."/>
            <person name="Shi P."/>
            <person name="Liu M."/>
            <person name="Fu X."/>
            <person name="Pan Q."/>
            <person name="Wang Y."/>
            <person name="Lv Z."/>
            <person name="Lu X."/>
            <person name="Zhang F."/>
            <person name="Jiang W."/>
            <person name="Ma Y."/>
            <person name="Chen M."/>
            <person name="Hao X."/>
            <person name="Li L."/>
            <person name="Tang Y."/>
            <person name="Lv G."/>
            <person name="Zhou Y."/>
            <person name="Sun X."/>
            <person name="Brodelius P.E."/>
            <person name="Rose J.K.C."/>
            <person name="Tang K."/>
        </authorList>
    </citation>
    <scope>NUCLEOTIDE SEQUENCE [LARGE SCALE GENOMIC DNA]</scope>
    <source>
        <strain evidence="2">cv. Huhao1</strain>
        <tissue evidence="1">Leaf</tissue>
    </source>
</reference>
<proteinExistence type="predicted"/>
<gene>
    <name evidence="1" type="ORF">CTI12_AA586400</name>
</gene>
<evidence type="ECO:0000313" key="2">
    <source>
        <dbReference type="Proteomes" id="UP000245207"/>
    </source>
</evidence>
<sequence>MFTRLQAEFGDNSVSRDAQLVYFDDEPLCKPSFQVVPESMHNKADAEVCGQVMESPLTENVNKEQEIGHDSLISKNVEADLICVLVDLVK</sequence>
<evidence type="ECO:0000313" key="1">
    <source>
        <dbReference type="EMBL" id="PWA38131.1"/>
    </source>
</evidence>
<accession>A0A2U1KN32</accession>